<accession>A0ABR7M093</accession>
<dbReference type="Proteomes" id="UP000805614">
    <property type="component" value="Unassembled WGS sequence"/>
</dbReference>
<evidence type="ECO:0000256" key="2">
    <source>
        <dbReference type="ARBA" id="ARBA00022475"/>
    </source>
</evidence>
<feature type="transmembrane region" description="Helical" evidence="6">
    <location>
        <begin position="20"/>
        <end position="40"/>
    </location>
</feature>
<comment type="subcellular location">
    <subcellularLocation>
        <location evidence="1">Cell membrane</location>
        <topology evidence="1">Multi-pass membrane protein</topology>
    </subcellularLocation>
</comment>
<keyword evidence="3 6" id="KW-0812">Transmembrane</keyword>
<dbReference type="InterPro" id="IPR052053">
    <property type="entry name" value="IM_YidH-like"/>
</dbReference>
<keyword evidence="2" id="KW-1003">Cell membrane</keyword>
<sequence>MDLECQEPDPRFTLANERTFLSWIRTCLALIAGGVALAELGGRIGPAGVRITLSVLPILTGAVLSVLAFLHWRSCQRALRTGEPLPPPRFAIGLTALVFAAGVVLTVSLLVRG</sequence>
<dbReference type="RefSeq" id="WP_187247569.1">
    <property type="nucleotide sequence ID" value="NZ_BAAAOK010000003.1"/>
</dbReference>
<keyword evidence="5 6" id="KW-0472">Membrane</keyword>
<feature type="domain" description="DUF202" evidence="7">
    <location>
        <begin position="11"/>
        <end position="78"/>
    </location>
</feature>
<protein>
    <submittedName>
        <fullName evidence="8">DUF202 domain-containing protein</fullName>
    </submittedName>
</protein>
<evidence type="ECO:0000256" key="3">
    <source>
        <dbReference type="ARBA" id="ARBA00022692"/>
    </source>
</evidence>
<evidence type="ECO:0000313" key="9">
    <source>
        <dbReference type="Proteomes" id="UP000805614"/>
    </source>
</evidence>
<keyword evidence="9" id="KW-1185">Reference proteome</keyword>
<dbReference type="Pfam" id="PF02656">
    <property type="entry name" value="DUF202"/>
    <property type="match status" value="1"/>
</dbReference>
<evidence type="ECO:0000256" key="6">
    <source>
        <dbReference type="SAM" id="Phobius"/>
    </source>
</evidence>
<evidence type="ECO:0000256" key="5">
    <source>
        <dbReference type="ARBA" id="ARBA00023136"/>
    </source>
</evidence>
<evidence type="ECO:0000313" key="8">
    <source>
        <dbReference type="EMBL" id="MBC6470525.1"/>
    </source>
</evidence>
<keyword evidence="4 6" id="KW-1133">Transmembrane helix</keyword>
<dbReference type="InterPro" id="IPR003807">
    <property type="entry name" value="DUF202"/>
</dbReference>
<reference evidence="8 9" key="1">
    <citation type="submission" date="2020-06" db="EMBL/GenBank/DDBJ databases">
        <title>Actinomadura xiongansis sp. nov., isolated from soil of Baiyangdian.</title>
        <authorList>
            <person name="Zhang X."/>
        </authorList>
    </citation>
    <scope>NUCLEOTIDE SEQUENCE [LARGE SCALE GENOMIC DNA]</scope>
    <source>
        <strain evidence="8 9">HBUM206468</strain>
    </source>
</reference>
<proteinExistence type="predicted"/>
<feature type="transmembrane region" description="Helical" evidence="6">
    <location>
        <begin position="47"/>
        <end position="70"/>
    </location>
</feature>
<evidence type="ECO:0000259" key="7">
    <source>
        <dbReference type="Pfam" id="PF02656"/>
    </source>
</evidence>
<dbReference type="EMBL" id="JABVEC010000043">
    <property type="protein sequence ID" value="MBC6470525.1"/>
    <property type="molecule type" value="Genomic_DNA"/>
</dbReference>
<evidence type="ECO:0000256" key="4">
    <source>
        <dbReference type="ARBA" id="ARBA00022989"/>
    </source>
</evidence>
<dbReference type="PANTHER" id="PTHR34187:SF2">
    <property type="entry name" value="DUF202 DOMAIN-CONTAINING PROTEIN"/>
    <property type="match status" value="1"/>
</dbReference>
<comment type="caution">
    <text evidence="8">The sequence shown here is derived from an EMBL/GenBank/DDBJ whole genome shotgun (WGS) entry which is preliminary data.</text>
</comment>
<gene>
    <name evidence="8" type="ORF">HKK74_34305</name>
</gene>
<feature type="transmembrane region" description="Helical" evidence="6">
    <location>
        <begin position="90"/>
        <end position="111"/>
    </location>
</feature>
<name>A0ABR7M093_9ACTN</name>
<dbReference type="PANTHER" id="PTHR34187">
    <property type="entry name" value="FGR18P"/>
    <property type="match status" value="1"/>
</dbReference>
<evidence type="ECO:0000256" key="1">
    <source>
        <dbReference type="ARBA" id="ARBA00004651"/>
    </source>
</evidence>
<organism evidence="8 9">
    <name type="scientific">Actinomadura alba</name>
    <dbReference type="NCBI Taxonomy" id="406431"/>
    <lineage>
        <taxon>Bacteria</taxon>
        <taxon>Bacillati</taxon>
        <taxon>Actinomycetota</taxon>
        <taxon>Actinomycetes</taxon>
        <taxon>Streptosporangiales</taxon>
        <taxon>Thermomonosporaceae</taxon>
        <taxon>Actinomadura</taxon>
    </lineage>
</organism>